<sequence length="42" mass="4681">MTIRAADAALNSELTGYKFLDKYVNDELKNNPCVSGNDISCW</sequence>
<name>A0A1W1EMJ2_ECOLX</name>
<proteinExistence type="predicted"/>
<gene>
    <name evidence="1" type="ORF">BQ8769_170</name>
</gene>
<organism evidence="1 2">
    <name type="scientific">Escherichia coli</name>
    <dbReference type="NCBI Taxonomy" id="562"/>
    <lineage>
        <taxon>Bacteria</taxon>
        <taxon>Pseudomonadati</taxon>
        <taxon>Pseudomonadota</taxon>
        <taxon>Gammaproteobacteria</taxon>
        <taxon>Enterobacterales</taxon>
        <taxon>Enterobacteriaceae</taxon>
        <taxon>Escherichia</taxon>
    </lineage>
</organism>
<accession>A0A1W1EMJ2</accession>
<evidence type="ECO:0000313" key="1">
    <source>
        <dbReference type="EMBL" id="SJK83552.1"/>
    </source>
</evidence>
<evidence type="ECO:0000313" key="2">
    <source>
        <dbReference type="Proteomes" id="UP000245997"/>
    </source>
</evidence>
<dbReference type="AlphaFoldDB" id="A0A1W1EMJ2"/>
<dbReference type="Proteomes" id="UP000245997">
    <property type="component" value="Plasmid pAA"/>
</dbReference>
<reference evidence="2" key="1">
    <citation type="submission" date="2017-01" db="EMBL/GenBank/DDBJ databases">
        <authorList>
            <person name="Joensson R."/>
        </authorList>
    </citation>
    <scope>NUCLEOTIDE SEQUENCE [LARGE SCALE GENOMIC DNA]</scope>
</reference>
<dbReference type="EMBL" id="LT719075">
    <property type="protein sequence ID" value="SJK83552.1"/>
    <property type="molecule type" value="Genomic_DNA"/>
</dbReference>
<protein>
    <submittedName>
        <fullName evidence="1">Uncharacterized protein</fullName>
    </submittedName>
</protein>